<dbReference type="InterPro" id="IPR003018">
    <property type="entry name" value="GAF"/>
</dbReference>
<proteinExistence type="predicted"/>
<evidence type="ECO:0000259" key="2">
    <source>
        <dbReference type="Pfam" id="PF13185"/>
    </source>
</evidence>
<dbReference type="Proteomes" id="UP000032503">
    <property type="component" value="Unassembled WGS sequence"/>
</dbReference>
<evidence type="ECO:0000256" key="1">
    <source>
        <dbReference type="SAM" id="MobiDB-lite"/>
    </source>
</evidence>
<reference evidence="3 5" key="1">
    <citation type="journal article" date="2001" name="Int. J. Syst. Evol. Microbiol.">
        <title>Agreia bicolorata gen. nov., sp. nov., to accommodate actinobacteria isolated from narrow reed grass infected by the nematode Heteroanguina graminophila.</title>
        <authorList>
            <person name="Evtushenko L.I."/>
            <person name="Dorofeeva L.V."/>
            <person name="Dobrovolskaya T.G."/>
            <person name="Streshinskaya G.M."/>
            <person name="Subbotin S.A."/>
            <person name="Tiedje J.M."/>
        </authorList>
    </citation>
    <scope>NUCLEOTIDE SEQUENCE [LARGE SCALE GENOMIC DNA]</scope>
    <source>
        <strain evidence="3 5">VKM Ac-1804</strain>
    </source>
</reference>
<feature type="region of interest" description="Disordered" evidence="1">
    <location>
        <begin position="42"/>
        <end position="62"/>
    </location>
</feature>
<accession>A0A1T4Y3Q7</accession>
<reference evidence="6" key="3">
    <citation type="submission" date="2017-02" db="EMBL/GenBank/DDBJ databases">
        <authorList>
            <person name="Varghese N."/>
            <person name="Submissions S."/>
        </authorList>
    </citation>
    <scope>NUCLEOTIDE SEQUENCE [LARGE SCALE GENOMIC DNA]</scope>
    <source>
        <strain evidence="6">VKM Ac-2052</strain>
    </source>
</reference>
<dbReference type="SUPFAM" id="SSF55781">
    <property type="entry name" value="GAF domain-like"/>
    <property type="match status" value="1"/>
</dbReference>
<sequence>MSDAQEAFNDLAAVARRSPGAKLVTISTIDVDEDQMIRVYSTDPENYPVGGRDEPLREGDDDPWYDRVVVQQRPWVSFDVDHLRENFADHELIESLGCGAIINVPVVHEGAVIGSINLLDADGRYDHSSVDAAVLLAARIVPVLASLDQDH</sequence>
<name>A0A1T4Y3Q7_9MICO</name>
<dbReference type="Proteomes" id="UP000189735">
    <property type="component" value="Unassembled WGS sequence"/>
</dbReference>
<gene>
    <name evidence="4" type="ORF">SAMN06295879_2245</name>
    <name evidence="3" type="ORF">TZ00_09340</name>
</gene>
<feature type="domain" description="GAF" evidence="2">
    <location>
        <begin position="3"/>
        <end position="140"/>
    </location>
</feature>
<dbReference type="EMBL" id="JYFC01000003">
    <property type="protein sequence ID" value="KJC64561.1"/>
    <property type="molecule type" value="Genomic_DNA"/>
</dbReference>
<evidence type="ECO:0000313" key="3">
    <source>
        <dbReference type="EMBL" id="KJC64561.1"/>
    </source>
</evidence>
<organism evidence="4 6">
    <name type="scientific">Agreia bicolorata</name>
    <dbReference type="NCBI Taxonomy" id="110935"/>
    <lineage>
        <taxon>Bacteria</taxon>
        <taxon>Bacillati</taxon>
        <taxon>Actinomycetota</taxon>
        <taxon>Actinomycetes</taxon>
        <taxon>Micrococcales</taxon>
        <taxon>Microbacteriaceae</taxon>
        <taxon>Agreia</taxon>
    </lineage>
</organism>
<reference evidence="4" key="4">
    <citation type="submission" date="2017-02" db="EMBL/GenBank/DDBJ databases">
        <authorList>
            <person name="Peterson S.W."/>
        </authorList>
    </citation>
    <scope>NUCLEOTIDE SEQUENCE [LARGE SCALE GENOMIC DNA]</scope>
    <source>
        <strain evidence="4">VKM Ac-2052</strain>
    </source>
</reference>
<dbReference type="AlphaFoldDB" id="A0A1T4Y3Q7"/>
<protein>
    <submittedName>
        <fullName evidence="4">GAF domain-containing protein</fullName>
    </submittedName>
</protein>
<evidence type="ECO:0000313" key="4">
    <source>
        <dbReference type="EMBL" id="SKA96464.1"/>
    </source>
</evidence>
<dbReference type="EMBL" id="FUYG01000005">
    <property type="protein sequence ID" value="SKA96464.1"/>
    <property type="molecule type" value="Genomic_DNA"/>
</dbReference>
<dbReference type="InterPro" id="IPR029016">
    <property type="entry name" value="GAF-like_dom_sf"/>
</dbReference>
<keyword evidence="5" id="KW-1185">Reference proteome</keyword>
<evidence type="ECO:0000313" key="6">
    <source>
        <dbReference type="Proteomes" id="UP000189735"/>
    </source>
</evidence>
<dbReference type="RefSeq" id="WP_044441066.1">
    <property type="nucleotide sequence ID" value="NZ_FUYG01000005.1"/>
</dbReference>
<dbReference type="Gene3D" id="3.30.450.40">
    <property type="match status" value="1"/>
</dbReference>
<dbReference type="Pfam" id="PF13185">
    <property type="entry name" value="GAF_2"/>
    <property type="match status" value="1"/>
</dbReference>
<evidence type="ECO:0000313" key="5">
    <source>
        <dbReference type="Proteomes" id="UP000032503"/>
    </source>
</evidence>
<reference evidence="3" key="2">
    <citation type="submission" date="2015-02" db="EMBL/GenBank/DDBJ databases">
        <authorList>
            <person name="Vasilyev I.Y."/>
            <person name="Siniagina M.N."/>
            <person name="Malanin S.Y."/>
            <person name="Boulygina E.A."/>
            <person name="Grygoryeva T.V."/>
            <person name="Yarullina D.R."/>
            <person name="Ilinskaya O.N."/>
        </authorList>
    </citation>
    <scope>NUCLEOTIDE SEQUENCE</scope>
    <source>
        <strain evidence="3">VKM Ac-1804</strain>
    </source>
</reference>